<organism evidence="2 3">
    <name type="scientific">Brachybacterium paraconglomeratum</name>
    <dbReference type="NCBI Taxonomy" id="173362"/>
    <lineage>
        <taxon>Bacteria</taxon>
        <taxon>Bacillati</taxon>
        <taxon>Actinomycetota</taxon>
        <taxon>Actinomycetes</taxon>
        <taxon>Micrococcales</taxon>
        <taxon>Dermabacteraceae</taxon>
        <taxon>Brachybacterium</taxon>
    </lineage>
</organism>
<proteinExistence type="predicted"/>
<evidence type="ECO:0000313" key="3">
    <source>
        <dbReference type="Proteomes" id="UP000274327"/>
    </source>
</evidence>
<gene>
    <name evidence="2" type="ORF">DS079_02185</name>
</gene>
<dbReference type="EMBL" id="QOCI01000001">
    <property type="protein sequence ID" value="RRR20232.1"/>
    <property type="molecule type" value="Genomic_DNA"/>
</dbReference>
<dbReference type="AlphaFoldDB" id="A0A3R8RT01"/>
<accession>A0A3R8RT01</accession>
<evidence type="ECO:0008006" key="4">
    <source>
        <dbReference type="Google" id="ProtNLM"/>
    </source>
</evidence>
<feature type="region of interest" description="Disordered" evidence="1">
    <location>
        <begin position="1"/>
        <end position="45"/>
    </location>
</feature>
<keyword evidence="3" id="KW-1185">Reference proteome</keyword>
<sequence>MGRDADDTPGTFSAAEKEAMRARAEEIRAEKAQGRGAKKRESDRTKLEELIAGLPEGDRRDAQRVHEIVSLVAPQLDPRTWYGMPAWALDGEVLCFFTPSSKFDERYSSFGFNAAARLDEGSMWPTAFAVAEVDDAAAERIAQLVTRALGD</sequence>
<evidence type="ECO:0000313" key="2">
    <source>
        <dbReference type="EMBL" id="RRR20232.1"/>
    </source>
</evidence>
<dbReference type="SUPFAM" id="SSF159888">
    <property type="entry name" value="YdhG-like"/>
    <property type="match status" value="1"/>
</dbReference>
<protein>
    <recommendedName>
        <fullName evidence="4">DUF1801 domain-containing protein</fullName>
    </recommendedName>
</protein>
<dbReference type="Proteomes" id="UP000274327">
    <property type="component" value="Unassembled WGS sequence"/>
</dbReference>
<name>A0A3R8RT01_9MICO</name>
<evidence type="ECO:0000256" key="1">
    <source>
        <dbReference type="SAM" id="MobiDB-lite"/>
    </source>
</evidence>
<comment type="caution">
    <text evidence="2">The sequence shown here is derived from an EMBL/GenBank/DDBJ whole genome shotgun (WGS) entry which is preliminary data.</text>
</comment>
<dbReference type="GeneID" id="78119838"/>
<feature type="compositionally biased region" description="Basic and acidic residues" evidence="1">
    <location>
        <begin position="15"/>
        <end position="45"/>
    </location>
</feature>
<reference evidence="2 3" key="1">
    <citation type="submission" date="2018-07" db="EMBL/GenBank/DDBJ databases">
        <title>Brachybacteriurn paraconglorneratum KCTC 9916.</title>
        <authorList>
            <person name="Li Y."/>
        </authorList>
    </citation>
    <scope>NUCLEOTIDE SEQUENCE [LARGE SCALE GENOMIC DNA]</scope>
    <source>
        <strain evidence="2 3">KCTC 9916</strain>
    </source>
</reference>
<dbReference type="RefSeq" id="WP_126984630.1">
    <property type="nucleotide sequence ID" value="NZ_ML133851.1"/>
</dbReference>